<feature type="region of interest" description="Disordered" evidence="1">
    <location>
        <begin position="98"/>
        <end position="121"/>
    </location>
</feature>
<gene>
    <name evidence="2" type="ORF">AB5J57_16515</name>
</gene>
<protein>
    <submittedName>
        <fullName evidence="2">Uncharacterized protein</fullName>
    </submittedName>
</protein>
<evidence type="ECO:0000256" key="1">
    <source>
        <dbReference type="SAM" id="MobiDB-lite"/>
    </source>
</evidence>
<reference evidence="2" key="1">
    <citation type="submission" date="2024-07" db="EMBL/GenBank/DDBJ databases">
        <authorList>
            <person name="Yu S.T."/>
        </authorList>
    </citation>
    <scope>NUCLEOTIDE SEQUENCE</scope>
    <source>
        <strain evidence="2">R02</strain>
    </source>
</reference>
<dbReference type="RefSeq" id="WP_369156721.1">
    <property type="nucleotide sequence ID" value="NZ_CP163429.1"/>
</dbReference>
<sequence>MTGDGVTARPPWSLLGLDTAFRSSWAADTCSPDDLPDWRPDNPAVGHCDITALVVNDLFGGDLLVADVRRHGSPHGYHWWNRLQNGIELDLTREQFRVGETLSPPRPVTRPPGPPPRRHPEYELLRTRLIPHLGPLPPAGGRRP</sequence>
<accession>A0AB39LQL8</accession>
<name>A0AB39LQL8_9ACTN</name>
<dbReference type="EMBL" id="CP163429">
    <property type="protein sequence ID" value="XDP95022.1"/>
    <property type="molecule type" value="Genomic_DNA"/>
</dbReference>
<evidence type="ECO:0000313" key="2">
    <source>
        <dbReference type="EMBL" id="XDP95022.1"/>
    </source>
</evidence>
<proteinExistence type="predicted"/>
<dbReference type="InterPro" id="IPR056238">
    <property type="entry name" value="YunG-like"/>
</dbReference>
<organism evidence="2">
    <name type="scientific">Streptomyces sp. R02</name>
    <dbReference type="NCBI Taxonomy" id="3238623"/>
    <lineage>
        <taxon>Bacteria</taxon>
        <taxon>Bacillati</taxon>
        <taxon>Actinomycetota</taxon>
        <taxon>Actinomycetes</taxon>
        <taxon>Kitasatosporales</taxon>
        <taxon>Streptomycetaceae</taxon>
        <taxon>Streptomyces</taxon>
    </lineage>
</organism>
<feature type="compositionally biased region" description="Pro residues" evidence="1">
    <location>
        <begin position="104"/>
        <end position="115"/>
    </location>
</feature>
<dbReference type="Pfam" id="PF24585">
    <property type="entry name" value="YunG"/>
    <property type="match status" value="1"/>
</dbReference>
<dbReference type="AlphaFoldDB" id="A0AB39LQL8"/>